<evidence type="ECO:0000256" key="1">
    <source>
        <dbReference type="SAM" id="SignalP"/>
    </source>
</evidence>
<name>V9HMV2_9NEIS</name>
<accession>V9HMV2</accession>
<evidence type="ECO:0000259" key="2">
    <source>
        <dbReference type="Pfam" id="PF13827"/>
    </source>
</evidence>
<feature type="signal peptide" evidence="1">
    <location>
        <begin position="1"/>
        <end position="25"/>
    </location>
</feature>
<keyword evidence="4" id="KW-1185">Reference proteome</keyword>
<dbReference type="InterPro" id="IPR025240">
    <property type="entry name" value="DUF4189"/>
</dbReference>
<evidence type="ECO:0000313" key="3">
    <source>
        <dbReference type="EMBL" id="EFG31785.2"/>
    </source>
</evidence>
<reference evidence="3 4" key="2">
    <citation type="submission" date="2011-10" db="EMBL/GenBank/DDBJ databases">
        <title>The Genome Sequence of Simonsiella muelleri ATCC 29453.</title>
        <authorList>
            <consortium name="The Broad Institute Genome Sequencing Platform"/>
            <consortium name="The Broad Institute Genome Sequencing Center for Infectious Disease"/>
            <person name="Earl A."/>
            <person name="Ward D."/>
            <person name="Feldgarden M."/>
            <person name="Gevers D."/>
            <person name="Izard J."/>
            <person name="Baranova O.V."/>
            <person name="Blanton J.M."/>
            <person name="Tanner A.C."/>
            <person name="Dewhirst F."/>
            <person name="Young S.K."/>
            <person name="Zeng Q."/>
            <person name="Gargeya S."/>
            <person name="Fitzgerald M."/>
            <person name="Haas B."/>
            <person name="Abouelleil A."/>
            <person name="Alvarado L."/>
            <person name="Arachchi H.M."/>
            <person name="Berlin A."/>
            <person name="Brown A."/>
            <person name="Chapman S.B."/>
            <person name="Chen Z."/>
            <person name="Dunbar C."/>
            <person name="Freedman E."/>
            <person name="Gearin G."/>
            <person name="Goldberg J."/>
            <person name="Griggs A."/>
            <person name="Gujja S."/>
            <person name="Heiman D."/>
            <person name="Howarth C."/>
            <person name="Larson L."/>
            <person name="Lui A."/>
            <person name="MacDonald P.J.P."/>
            <person name="Montmayeur A."/>
            <person name="Murphy C."/>
            <person name="Neiman D."/>
            <person name="Pearson M."/>
            <person name="Priest M."/>
            <person name="Roberts A."/>
            <person name="Saif S."/>
            <person name="Shea T."/>
            <person name="Shenoy N."/>
            <person name="Sisk P."/>
            <person name="Stolte C."/>
            <person name="Sykes S."/>
            <person name="Wortman J."/>
            <person name="Nusbaum C."/>
            <person name="Birren B."/>
        </authorList>
    </citation>
    <scope>NUCLEOTIDE SEQUENCE [LARGE SCALE GENOMIC DNA]</scope>
    <source>
        <strain evidence="3 4">ATCC 29453</strain>
    </source>
</reference>
<feature type="domain" description="DUF4189" evidence="2">
    <location>
        <begin position="69"/>
        <end position="168"/>
    </location>
</feature>
<dbReference type="EMBL" id="ADCY02000004">
    <property type="protein sequence ID" value="EFG31785.2"/>
    <property type="molecule type" value="Genomic_DNA"/>
</dbReference>
<protein>
    <recommendedName>
        <fullName evidence="2">DUF4189 domain-containing protein</fullName>
    </recommendedName>
</protein>
<dbReference type="Pfam" id="PF13827">
    <property type="entry name" value="DUF4189"/>
    <property type="match status" value="1"/>
</dbReference>
<dbReference type="PROSITE" id="PS51257">
    <property type="entry name" value="PROKAR_LIPOPROTEIN"/>
    <property type="match status" value="1"/>
</dbReference>
<reference evidence="3 4" key="1">
    <citation type="submission" date="2010-03" db="EMBL/GenBank/DDBJ databases">
        <authorList>
            <consortium name="The Broad Institute Genome Sequencing Platform"/>
            <person name="Ward D."/>
            <person name="Earl A."/>
            <person name="Feldgarden M."/>
            <person name="Gevers D."/>
            <person name="Young S."/>
            <person name="Zeng Q."/>
            <person name="Koehrsen M."/>
            <person name="Alvarado L."/>
            <person name="Berlin A.M."/>
            <person name="Borenstein D."/>
            <person name="Chapman S.B."/>
            <person name="Chen Z."/>
            <person name="Engels R."/>
            <person name="Freedman E."/>
            <person name="Gellesch M."/>
            <person name="Goldberg J."/>
            <person name="Griggs A."/>
            <person name="Gujja S."/>
            <person name="Heilman E.R."/>
            <person name="Heiman D.I."/>
            <person name="Hepburn T.A."/>
            <person name="Howarth C."/>
            <person name="Jen D."/>
            <person name="Larson L."/>
            <person name="Mehta T."/>
            <person name="Park D."/>
            <person name="Pearson M."/>
            <person name="Richards J."/>
            <person name="Roberts A."/>
            <person name="Saif S."/>
            <person name="Shea T.D."/>
            <person name="Shenoy N."/>
            <person name="Sisk P."/>
            <person name="Stolte C."/>
            <person name="Sykes S.N."/>
            <person name="Walk T."/>
            <person name="White J."/>
            <person name="Yandava C."/>
            <person name="Izard J."/>
            <person name="Baranova O.V."/>
            <person name="Blanton J.M."/>
            <person name="Tanner A.C."/>
            <person name="Dewhirst F."/>
            <person name="Haas B."/>
            <person name="Nusbaum C."/>
            <person name="Birren B."/>
        </authorList>
    </citation>
    <scope>NUCLEOTIDE SEQUENCE [LARGE SCALE GENOMIC DNA]</scope>
    <source>
        <strain evidence="3 4">ATCC 29453</strain>
    </source>
</reference>
<organism evidence="3 4">
    <name type="scientific">Simonsiella muelleri ATCC 29453</name>
    <dbReference type="NCBI Taxonomy" id="641147"/>
    <lineage>
        <taxon>Bacteria</taxon>
        <taxon>Pseudomonadati</taxon>
        <taxon>Pseudomonadota</taxon>
        <taxon>Betaproteobacteria</taxon>
        <taxon>Neisseriales</taxon>
        <taxon>Neisseriaceae</taxon>
        <taxon>Simonsiella</taxon>
    </lineage>
</organism>
<dbReference type="Proteomes" id="UP000017813">
    <property type="component" value="Unassembled WGS sequence"/>
</dbReference>
<keyword evidence="1" id="KW-0732">Signal</keyword>
<comment type="caution">
    <text evidence="3">The sequence shown here is derived from an EMBL/GenBank/DDBJ whole genome shotgun (WGS) entry which is preliminary data.</text>
</comment>
<feature type="chain" id="PRO_5030179002" description="DUF4189 domain-containing protein" evidence="1">
    <location>
        <begin position="26"/>
        <end position="174"/>
    </location>
</feature>
<dbReference type="HOGENOM" id="CLU_1539030_0_0_4"/>
<dbReference type="AlphaFoldDB" id="V9HMV2"/>
<gene>
    <name evidence="3" type="ORF">HMPREF9021_00182</name>
</gene>
<dbReference type="KEGG" id="smur:BWP33_01660"/>
<evidence type="ECO:0000313" key="4">
    <source>
        <dbReference type="Proteomes" id="UP000017813"/>
    </source>
</evidence>
<proteinExistence type="predicted"/>
<dbReference type="eggNOG" id="ENOG5033954">
    <property type="taxonomic scope" value="Bacteria"/>
</dbReference>
<sequence>MKHLDKMTKFCFAGYLLTLSTFTLACNPGQGSGQCGYYDNSGYHNAPIGSYSGNNYKQPTRVIKLPSRYGAVAWSEGGGSGMSHNRLSEKEAAEAAMQYCKNAGGLKCVIAAEVRNSCIAISTGQAKNGSGPYGNVATGQPEDTAIQNAINKCKASGFSDCKILDVSCSIPTLP</sequence>